<protein>
    <submittedName>
        <fullName evidence="1">Uncharacterized protein</fullName>
    </submittedName>
</protein>
<reference evidence="1" key="2">
    <citation type="journal article" date="2015" name="Fish Shellfish Immunol.">
        <title>Early steps in the European eel (Anguilla anguilla)-Vibrio vulnificus interaction in the gills: Role of the RtxA13 toxin.</title>
        <authorList>
            <person name="Callol A."/>
            <person name="Pajuelo D."/>
            <person name="Ebbesson L."/>
            <person name="Teles M."/>
            <person name="MacKenzie S."/>
            <person name="Amaro C."/>
        </authorList>
    </citation>
    <scope>NUCLEOTIDE SEQUENCE</scope>
</reference>
<name>A0A0E9XY42_ANGAN</name>
<reference evidence="1" key="1">
    <citation type="submission" date="2014-11" db="EMBL/GenBank/DDBJ databases">
        <authorList>
            <person name="Amaro Gonzalez C."/>
        </authorList>
    </citation>
    <scope>NUCLEOTIDE SEQUENCE</scope>
</reference>
<sequence length="10" mass="1256">MLNIYFTLLQ</sequence>
<proteinExistence type="predicted"/>
<evidence type="ECO:0000313" key="1">
    <source>
        <dbReference type="EMBL" id="JAI06746.1"/>
    </source>
</evidence>
<organism evidence="1">
    <name type="scientific">Anguilla anguilla</name>
    <name type="common">European freshwater eel</name>
    <name type="synonym">Muraena anguilla</name>
    <dbReference type="NCBI Taxonomy" id="7936"/>
    <lineage>
        <taxon>Eukaryota</taxon>
        <taxon>Metazoa</taxon>
        <taxon>Chordata</taxon>
        <taxon>Craniata</taxon>
        <taxon>Vertebrata</taxon>
        <taxon>Euteleostomi</taxon>
        <taxon>Actinopterygii</taxon>
        <taxon>Neopterygii</taxon>
        <taxon>Teleostei</taxon>
        <taxon>Anguilliformes</taxon>
        <taxon>Anguillidae</taxon>
        <taxon>Anguilla</taxon>
    </lineage>
</organism>
<dbReference type="EMBL" id="GBXM01001832">
    <property type="protein sequence ID" value="JAI06746.1"/>
    <property type="molecule type" value="Transcribed_RNA"/>
</dbReference>
<accession>A0A0E9XY42</accession>